<keyword evidence="3" id="KW-1185">Reference proteome</keyword>
<dbReference type="AlphaFoldDB" id="A0A2X4TQ95"/>
<dbReference type="PANTHER" id="PTHR33505">
    <property type="entry name" value="ZGC:162634"/>
    <property type="match status" value="1"/>
</dbReference>
<evidence type="ECO:0000313" key="3">
    <source>
        <dbReference type="Proteomes" id="UP000249091"/>
    </source>
</evidence>
<dbReference type="Gene3D" id="2.20.25.10">
    <property type="match status" value="1"/>
</dbReference>
<dbReference type="EMBL" id="LS483468">
    <property type="protein sequence ID" value="SQI28529.1"/>
    <property type="molecule type" value="Genomic_DNA"/>
</dbReference>
<dbReference type="STRING" id="1219011.GCA_001895045_00879"/>
<gene>
    <name evidence="2" type="ORF">NCTC10994_00274</name>
</gene>
<dbReference type="PANTHER" id="PTHR33505:SF4">
    <property type="entry name" value="PROTEIN PREY, MITOCHONDRIAL"/>
    <property type="match status" value="1"/>
</dbReference>
<sequence length="101" mass="10983">MDSGRDRGGPRRAVGWTGSVVYEVGRTPVAVDPTLLNILACPEDKGPLLLVDDTVLYNPRLRRAYPIENGIPVLLIDEAVSVGDAEHEDYVARGVPGWTQD</sequence>
<name>A0A2X4TQ95_9NOCA</name>
<dbReference type="InterPro" id="IPR005651">
    <property type="entry name" value="Trm112-like"/>
</dbReference>
<proteinExistence type="inferred from homology"/>
<evidence type="ECO:0000256" key="1">
    <source>
        <dbReference type="HAMAP-Rule" id="MF_01187"/>
    </source>
</evidence>
<comment type="similarity">
    <text evidence="1">Belongs to the UPF0434 family.</text>
</comment>
<dbReference type="GO" id="GO:0005829">
    <property type="term" value="C:cytosol"/>
    <property type="evidence" value="ECO:0007669"/>
    <property type="project" value="TreeGrafter"/>
</dbReference>
<evidence type="ECO:0000313" key="2">
    <source>
        <dbReference type="EMBL" id="SQI28529.1"/>
    </source>
</evidence>
<dbReference type="Pfam" id="PF03966">
    <property type="entry name" value="Trm112p"/>
    <property type="match status" value="1"/>
</dbReference>
<protein>
    <recommendedName>
        <fullName evidence="1">UPF0434 protein NCTC10994_00274</fullName>
    </recommendedName>
</protein>
<dbReference type="Proteomes" id="UP000249091">
    <property type="component" value="Chromosome 1"/>
</dbReference>
<dbReference type="SUPFAM" id="SSF158997">
    <property type="entry name" value="Trm112p-like"/>
    <property type="match status" value="1"/>
</dbReference>
<organism evidence="2 3">
    <name type="scientific">Rhodococcus coprophilus</name>
    <dbReference type="NCBI Taxonomy" id="38310"/>
    <lineage>
        <taxon>Bacteria</taxon>
        <taxon>Bacillati</taxon>
        <taxon>Actinomycetota</taxon>
        <taxon>Actinomycetes</taxon>
        <taxon>Mycobacteriales</taxon>
        <taxon>Nocardiaceae</taxon>
        <taxon>Rhodococcus</taxon>
    </lineage>
</organism>
<dbReference type="HAMAP" id="MF_01187">
    <property type="entry name" value="UPF0434"/>
    <property type="match status" value="1"/>
</dbReference>
<accession>A0A2X4TQ95</accession>
<dbReference type="KEGG" id="rcr:NCTC10994_00274"/>
<reference evidence="2 3" key="1">
    <citation type="submission" date="2018-06" db="EMBL/GenBank/DDBJ databases">
        <authorList>
            <consortium name="Pathogen Informatics"/>
            <person name="Doyle S."/>
        </authorList>
    </citation>
    <scope>NUCLEOTIDE SEQUENCE [LARGE SCALE GENOMIC DNA]</scope>
    <source>
        <strain evidence="2 3">NCTC10994</strain>
    </source>
</reference>